<name>A0A1I8Q7F6_STOCA</name>
<accession>A0A1I8Q7F6</accession>
<evidence type="ECO:0000256" key="5">
    <source>
        <dbReference type="ARBA" id="ARBA00023163"/>
    </source>
</evidence>
<feature type="domain" description="Myb/SANT-like DNA-binding" evidence="8">
    <location>
        <begin position="14"/>
        <end position="87"/>
    </location>
</feature>
<dbReference type="GO" id="GO:0005634">
    <property type="term" value="C:nucleus"/>
    <property type="evidence" value="ECO:0007669"/>
    <property type="project" value="TreeGrafter"/>
</dbReference>
<protein>
    <recommendedName>
        <fullName evidence="2">Regulatory protein zeste</fullName>
    </recommendedName>
</protein>
<evidence type="ECO:0000313" key="9">
    <source>
        <dbReference type="EnsemblMetazoa" id="SCAU014591-PA"/>
    </source>
</evidence>
<proteinExistence type="predicted"/>
<dbReference type="PANTHER" id="PTHR23098:SF16">
    <property type="entry name" value="REGULATORY PROTEIN ZESTE"/>
    <property type="match status" value="1"/>
</dbReference>
<keyword evidence="4" id="KW-0238">DNA-binding</keyword>
<feature type="domain" description="Myb/SANT-like DNA-binding" evidence="8">
    <location>
        <begin position="197"/>
        <end position="268"/>
    </location>
</feature>
<evidence type="ECO:0000256" key="2">
    <source>
        <dbReference type="ARBA" id="ARBA00016807"/>
    </source>
</evidence>
<dbReference type="GO" id="GO:0003677">
    <property type="term" value="F:DNA binding"/>
    <property type="evidence" value="ECO:0007669"/>
    <property type="project" value="UniProtKB-KW"/>
</dbReference>
<dbReference type="PANTHER" id="PTHR23098">
    <property type="entry name" value="AGAP001331-PA-RELATED"/>
    <property type="match status" value="1"/>
</dbReference>
<reference evidence="9" key="1">
    <citation type="submission" date="2020-05" db="UniProtKB">
        <authorList>
            <consortium name="EnsemblMetazoa"/>
        </authorList>
    </citation>
    <scope>IDENTIFICATION</scope>
    <source>
        <strain evidence="9">USDA</strain>
    </source>
</reference>
<comment type="subunit">
    <text evidence="1">Self-associates forming complexes of several hundred monomers.</text>
</comment>
<keyword evidence="3" id="KW-0805">Transcription regulation</keyword>
<evidence type="ECO:0000256" key="7">
    <source>
        <dbReference type="SAM" id="MobiDB-lite"/>
    </source>
</evidence>
<organism evidence="9 10">
    <name type="scientific">Stomoxys calcitrans</name>
    <name type="common">Stable fly</name>
    <name type="synonym">Conops calcitrans</name>
    <dbReference type="NCBI Taxonomy" id="35570"/>
    <lineage>
        <taxon>Eukaryota</taxon>
        <taxon>Metazoa</taxon>
        <taxon>Ecdysozoa</taxon>
        <taxon>Arthropoda</taxon>
        <taxon>Hexapoda</taxon>
        <taxon>Insecta</taxon>
        <taxon>Pterygota</taxon>
        <taxon>Neoptera</taxon>
        <taxon>Endopterygota</taxon>
        <taxon>Diptera</taxon>
        <taxon>Brachycera</taxon>
        <taxon>Muscomorpha</taxon>
        <taxon>Muscoidea</taxon>
        <taxon>Muscidae</taxon>
        <taxon>Stomoxys</taxon>
    </lineage>
</organism>
<evidence type="ECO:0000259" key="8">
    <source>
        <dbReference type="Pfam" id="PF13873"/>
    </source>
</evidence>
<evidence type="ECO:0000313" key="10">
    <source>
        <dbReference type="Proteomes" id="UP000095300"/>
    </source>
</evidence>
<evidence type="ECO:0000256" key="1">
    <source>
        <dbReference type="ARBA" id="ARBA00011764"/>
    </source>
</evidence>
<dbReference type="AlphaFoldDB" id="A0A1I8Q7F6"/>
<keyword evidence="10" id="KW-1185">Reference proteome</keyword>
<dbReference type="Pfam" id="PF13873">
    <property type="entry name" value="Myb_DNA-bind_5"/>
    <property type="match status" value="2"/>
</dbReference>
<dbReference type="Proteomes" id="UP000095300">
    <property type="component" value="Unassembled WGS sequence"/>
</dbReference>
<sequence>MENYNNKMFKRCVKKTSSEQFDLLKLEMSKHPAAAIGGYGSGTERSKVDAEWREIVEKLNAIGPPHRTMTEWKKVWSDVRLRIKKRLSEECSGTIRKKRKTKLIKTKQESESEEDYLMESLNDTNSLYASHSYDNNEGQQQHNEMEDIHEAYNQTPQVTYSHDDYKDTSSLSFLEDQHQSNSSAHDDDPARRSGKRTTTNAQFKLLRAEMITHPAAAMGYVAGTDRSKVDAEWKEIQQKLNAIGPPYRSLPEWKKVWSDVRLRIKRRLNEGGYTQKVRHRRSEIEAEEDHLMEALTNSIYAQRSSSDNRDYDEPEIDPNDPDNVINTADEDHNDNSYDDSEMQNNPLEEDEVQDRKTFHRQLGIFAQHPNESHNDRHINEVSSGNHIENTLYTLQSQMEQHNKLLQHLSKISTTMTSLMERHIAVMERRTQLMENQSKANALNDYLRRRQENRRKIRDKRSFEWF</sequence>
<dbReference type="InterPro" id="IPR028002">
    <property type="entry name" value="Myb_DNA-bind_5"/>
</dbReference>
<evidence type="ECO:0000256" key="4">
    <source>
        <dbReference type="ARBA" id="ARBA00023125"/>
    </source>
</evidence>
<keyword evidence="5" id="KW-0804">Transcription</keyword>
<dbReference type="OrthoDB" id="8053018at2759"/>
<feature type="region of interest" description="Disordered" evidence="7">
    <location>
        <begin position="175"/>
        <end position="197"/>
    </location>
</feature>
<feature type="compositionally biased region" description="Acidic residues" evidence="7">
    <location>
        <begin position="336"/>
        <end position="349"/>
    </location>
</feature>
<comment type="function">
    <text evidence="6">Involved in transvection phenomena (= synapsis-dependent gene expression), where the synaptic pairing of chromosomes carrying genes with which zeste interacts influences the expression of these genes. Zeste binds to DNA and stimulates transcription from a nearby promoter.</text>
</comment>
<dbReference type="KEGG" id="scac:106089922"/>
<gene>
    <name evidence="9" type="primary">106089922</name>
</gene>
<feature type="region of interest" description="Disordered" evidence="7">
    <location>
        <begin position="300"/>
        <end position="349"/>
    </location>
</feature>
<evidence type="ECO:0000256" key="6">
    <source>
        <dbReference type="ARBA" id="ARBA00025466"/>
    </source>
</evidence>
<dbReference type="EnsemblMetazoa" id="SCAU014591-RA">
    <property type="protein sequence ID" value="SCAU014591-PA"/>
    <property type="gene ID" value="SCAU014591"/>
</dbReference>
<evidence type="ECO:0000256" key="3">
    <source>
        <dbReference type="ARBA" id="ARBA00023015"/>
    </source>
</evidence>
<dbReference type="VEuPathDB" id="VectorBase:SCAU014591"/>